<sequence>MVFHPPPWVPPLPEIPDSITVDEFVNSEAYGRRSFAASKSPYTCGVTGKSRSAADVAERVEYLARALAKNTHLDPLEGTEWDRVVAIYSLNTIDYIPVTHAVHRLDGIVTPASAAHSISELEHQLRSSGAKALFTCVPLLDNALKAARAVGIPEKNVFLLPVPGVSAPNNVKTIENLISEGKALPPVPVQKWIPGQGKRQVAYLSYSSGTSGLPKAVMISHYNVIACIVMIHTFEQGDHRGGVLNSQVSLGVLPFSHIYGLVVVAHVAHYRGDEVIVLQKFQLDQLLASIQRFKIEVLYVVPPILVQLLSNHDKCKKYDLSSVRLAFSGAAPLGSEASHKMLELFPKWKISQGYGLTEASPSVLHSSETDSLMGSSGSLLPGVKAKIIDQYGKEVTEHETPGELYVQSPSVTLGYLNNEKSNAETFVWDKEGRWLRTGDEVLVTKSPAGFELFVVVDRIKELIKVKGHQVAPAELEAHLLDHPHVSDCAVIGIHDDRAGEVPLAFVVKSKEASNLSTEEVERSIHEHVESHKARHKWLKGGIRFLELVPKSPSGKILRRVLRSQAVPVGKKELSKL</sequence>
<comment type="caution">
    <text evidence="1">The sequence shown here is derived from an EMBL/GenBank/DDBJ whole genome shotgun (WGS) entry which is preliminary data.</text>
</comment>
<protein>
    <submittedName>
        <fullName evidence="1">Uncharacterized protein</fullName>
    </submittedName>
</protein>
<organism evidence="1 2">
    <name type="scientific">Fusarium keratoplasticum</name>
    <dbReference type="NCBI Taxonomy" id="1328300"/>
    <lineage>
        <taxon>Eukaryota</taxon>
        <taxon>Fungi</taxon>
        <taxon>Dikarya</taxon>
        <taxon>Ascomycota</taxon>
        <taxon>Pezizomycotina</taxon>
        <taxon>Sordariomycetes</taxon>
        <taxon>Hypocreomycetidae</taxon>
        <taxon>Hypocreales</taxon>
        <taxon>Nectriaceae</taxon>
        <taxon>Fusarium</taxon>
        <taxon>Fusarium solani species complex</taxon>
    </lineage>
</organism>
<gene>
    <name evidence="1" type="ORF">NCS57_00461300</name>
</gene>
<evidence type="ECO:0000313" key="2">
    <source>
        <dbReference type="Proteomes" id="UP001065298"/>
    </source>
</evidence>
<accession>A0ACC0R9G0</accession>
<proteinExistence type="predicted"/>
<dbReference type="Proteomes" id="UP001065298">
    <property type="component" value="Chromosome 3"/>
</dbReference>
<name>A0ACC0R9G0_9HYPO</name>
<dbReference type="EMBL" id="CM046505">
    <property type="protein sequence ID" value="KAI8675596.1"/>
    <property type="molecule type" value="Genomic_DNA"/>
</dbReference>
<keyword evidence="2" id="KW-1185">Reference proteome</keyword>
<evidence type="ECO:0000313" key="1">
    <source>
        <dbReference type="EMBL" id="KAI8675596.1"/>
    </source>
</evidence>
<reference evidence="1" key="1">
    <citation type="submission" date="2022-06" db="EMBL/GenBank/DDBJ databases">
        <title>Fusarium solani species complex genomes reveal bases of compartmentalisation and animal pathogenesis.</title>
        <authorList>
            <person name="Tsai I.J."/>
        </authorList>
    </citation>
    <scope>NUCLEOTIDE SEQUENCE</scope>
    <source>
        <strain evidence="1">Fu6.1</strain>
    </source>
</reference>